<dbReference type="Proteomes" id="UP000887159">
    <property type="component" value="Unassembled WGS sequence"/>
</dbReference>
<evidence type="ECO:0000313" key="2">
    <source>
        <dbReference type="EMBL" id="GFY10495.1"/>
    </source>
</evidence>
<keyword evidence="3" id="KW-1185">Reference proteome</keyword>
<feature type="domain" description="DUF6570" evidence="1">
    <location>
        <begin position="32"/>
        <end position="101"/>
    </location>
</feature>
<evidence type="ECO:0000313" key="3">
    <source>
        <dbReference type="Proteomes" id="UP000887159"/>
    </source>
</evidence>
<organism evidence="2 3">
    <name type="scientific">Trichonephila clavipes</name>
    <name type="common">Golden silk orbweaver</name>
    <name type="synonym">Nephila clavipes</name>
    <dbReference type="NCBI Taxonomy" id="2585209"/>
    <lineage>
        <taxon>Eukaryota</taxon>
        <taxon>Metazoa</taxon>
        <taxon>Ecdysozoa</taxon>
        <taxon>Arthropoda</taxon>
        <taxon>Chelicerata</taxon>
        <taxon>Arachnida</taxon>
        <taxon>Araneae</taxon>
        <taxon>Araneomorphae</taxon>
        <taxon>Entelegynae</taxon>
        <taxon>Araneoidea</taxon>
        <taxon>Nephilidae</taxon>
        <taxon>Trichonephila</taxon>
    </lineage>
</organism>
<dbReference type="Pfam" id="PF20209">
    <property type="entry name" value="DUF6570"/>
    <property type="match status" value="1"/>
</dbReference>
<dbReference type="EMBL" id="BMAU01021298">
    <property type="protein sequence ID" value="GFY10495.1"/>
    <property type="molecule type" value="Genomic_DNA"/>
</dbReference>
<evidence type="ECO:0000259" key="1">
    <source>
        <dbReference type="Pfam" id="PF20209"/>
    </source>
</evidence>
<protein>
    <submittedName>
        <fullName evidence="2">OTU domain-containing protein</fullName>
    </submittedName>
</protein>
<gene>
    <name evidence="2" type="primary">B5V51_11146</name>
    <name evidence="2" type="ORF">TNCV_2565231</name>
</gene>
<dbReference type="AlphaFoldDB" id="A0A8X6SFK5"/>
<comment type="caution">
    <text evidence="2">The sequence shown here is derived from an EMBL/GenBank/DDBJ whole genome shotgun (WGS) entry which is preliminary data.</text>
</comment>
<proteinExistence type="predicted"/>
<dbReference type="InterPro" id="IPR046700">
    <property type="entry name" value="DUF6570"/>
</dbReference>
<accession>A0A8X6SFK5</accession>
<name>A0A8X6SFK5_TRICX</name>
<sequence>MTPNIQFIRTMVENADLAEIKICPTCLTTIDKNRVPPLSVYNGFKYSPLPENLRNSPLDLVTERLTSPRIPFMQIRRLRHILGQFGIYGQVINVPIDVNTMVRS</sequence>
<reference evidence="2" key="1">
    <citation type="submission" date="2020-08" db="EMBL/GenBank/DDBJ databases">
        <title>Multicomponent nature underlies the extraordinary mechanical properties of spider dragline silk.</title>
        <authorList>
            <person name="Kono N."/>
            <person name="Nakamura H."/>
            <person name="Mori M."/>
            <person name="Yoshida Y."/>
            <person name="Ohtoshi R."/>
            <person name="Malay A.D."/>
            <person name="Moran D.A.P."/>
            <person name="Tomita M."/>
            <person name="Numata K."/>
            <person name="Arakawa K."/>
        </authorList>
    </citation>
    <scope>NUCLEOTIDE SEQUENCE</scope>
</reference>